<accession>A0AAU8A4Q9</accession>
<dbReference type="RefSeq" id="WP_353439602.1">
    <property type="nucleotide sequence ID" value="NZ_CP099959.1"/>
</dbReference>
<keyword evidence="1" id="KW-1133">Transmembrane helix</keyword>
<name>A0AAU8A4Q9_9BURK</name>
<keyword evidence="1" id="KW-0472">Membrane</keyword>
<reference evidence="2" key="1">
    <citation type="submission" date="2022-06" db="EMBL/GenBank/DDBJ databases">
        <title>New Polynucleobacter species.</title>
        <authorList>
            <person name="Hahn M.W."/>
        </authorList>
    </citation>
    <scope>NUCLEOTIDE SEQUENCE</scope>
    <source>
        <strain evidence="2">UK-FUSCHL-C3</strain>
    </source>
</reference>
<dbReference type="AlphaFoldDB" id="A0AAU8A4Q9"/>
<evidence type="ECO:0000256" key="1">
    <source>
        <dbReference type="SAM" id="Phobius"/>
    </source>
</evidence>
<organism evidence="2">
    <name type="scientific">Polynucleobacter sp. UK-FUSCHL-C3</name>
    <dbReference type="NCBI Taxonomy" id="2955208"/>
    <lineage>
        <taxon>Bacteria</taxon>
        <taxon>Pseudomonadati</taxon>
        <taxon>Pseudomonadota</taxon>
        <taxon>Betaproteobacteria</taxon>
        <taxon>Burkholderiales</taxon>
        <taxon>Burkholderiaceae</taxon>
        <taxon>Polynucleobacter</taxon>
    </lineage>
</organism>
<feature type="transmembrane region" description="Helical" evidence="1">
    <location>
        <begin position="18"/>
        <end position="36"/>
    </location>
</feature>
<gene>
    <name evidence="2" type="ORF">NKE59_03540</name>
</gene>
<evidence type="ECO:0000313" key="2">
    <source>
        <dbReference type="EMBL" id="XCC58376.1"/>
    </source>
</evidence>
<sequence length="53" mass="5851">MGKYLFLSDTSASWKKRLGYLIAALVLALVFALYSIPEVVIGLANQAWAMCGW</sequence>
<keyword evidence="1" id="KW-0812">Transmembrane</keyword>
<protein>
    <submittedName>
        <fullName evidence="2">Uncharacterized protein</fullName>
    </submittedName>
</protein>
<proteinExistence type="predicted"/>
<dbReference type="EMBL" id="CP099959">
    <property type="protein sequence ID" value="XCC58376.1"/>
    <property type="molecule type" value="Genomic_DNA"/>
</dbReference>